<feature type="compositionally biased region" description="Basic and acidic residues" evidence="1">
    <location>
        <begin position="27"/>
        <end position="51"/>
    </location>
</feature>
<comment type="caution">
    <text evidence="2">The sequence shown here is derived from an EMBL/GenBank/DDBJ whole genome shotgun (WGS) entry which is preliminary data.</text>
</comment>
<dbReference type="AlphaFoldDB" id="A0A835RRF4"/>
<evidence type="ECO:0000256" key="1">
    <source>
        <dbReference type="SAM" id="MobiDB-lite"/>
    </source>
</evidence>
<dbReference type="EMBL" id="JADCNM010000003">
    <property type="protein sequence ID" value="KAG0490607.1"/>
    <property type="molecule type" value="Genomic_DNA"/>
</dbReference>
<name>A0A835RRF4_VANPL</name>
<dbReference type="Proteomes" id="UP000639772">
    <property type="component" value="Chromosome 3"/>
</dbReference>
<proteinExistence type="predicted"/>
<reference evidence="2 3" key="1">
    <citation type="journal article" date="2020" name="Nat. Food">
        <title>A phased Vanilla planifolia genome enables genetic improvement of flavour and production.</title>
        <authorList>
            <person name="Hasing T."/>
            <person name="Tang H."/>
            <person name="Brym M."/>
            <person name="Khazi F."/>
            <person name="Huang T."/>
            <person name="Chambers A.H."/>
        </authorList>
    </citation>
    <scope>NUCLEOTIDE SEQUENCE [LARGE SCALE GENOMIC DNA]</scope>
    <source>
        <tissue evidence="2">Leaf</tissue>
    </source>
</reference>
<evidence type="ECO:0000313" key="2">
    <source>
        <dbReference type="EMBL" id="KAG0490607.1"/>
    </source>
</evidence>
<feature type="compositionally biased region" description="Basic and acidic residues" evidence="1">
    <location>
        <begin position="59"/>
        <end position="84"/>
    </location>
</feature>
<gene>
    <name evidence="2" type="ORF">HPP92_007470</name>
</gene>
<protein>
    <submittedName>
        <fullName evidence="2">Uncharacterized protein</fullName>
    </submittedName>
</protein>
<evidence type="ECO:0000313" key="3">
    <source>
        <dbReference type="Proteomes" id="UP000639772"/>
    </source>
</evidence>
<organism evidence="2 3">
    <name type="scientific">Vanilla planifolia</name>
    <name type="common">Vanilla</name>
    <dbReference type="NCBI Taxonomy" id="51239"/>
    <lineage>
        <taxon>Eukaryota</taxon>
        <taxon>Viridiplantae</taxon>
        <taxon>Streptophyta</taxon>
        <taxon>Embryophyta</taxon>
        <taxon>Tracheophyta</taxon>
        <taxon>Spermatophyta</taxon>
        <taxon>Magnoliopsida</taxon>
        <taxon>Liliopsida</taxon>
        <taxon>Asparagales</taxon>
        <taxon>Orchidaceae</taxon>
        <taxon>Vanilloideae</taxon>
        <taxon>Vanilleae</taxon>
        <taxon>Vanilla</taxon>
    </lineage>
</organism>
<sequence length="84" mass="10075">MRRKGKWVFCLRGQDLPSDGRRRRTTARRETEREKRREGWDERVKKGKESHGSGGEGDEIGRKEEGSLSRRERRCEESDRWWGN</sequence>
<accession>A0A835RRF4</accession>
<feature type="region of interest" description="Disordered" evidence="1">
    <location>
        <begin position="14"/>
        <end position="84"/>
    </location>
</feature>